<evidence type="ECO:0000313" key="5">
    <source>
        <dbReference type="EMBL" id="SVE26102.1"/>
    </source>
</evidence>
<dbReference type="InterPro" id="IPR000917">
    <property type="entry name" value="Sulfatase_N"/>
</dbReference>
<sequence length="243" mass="27337">PVEAQSPNRRGQQYLNEDPRSWAEPGFSTETPYYGFEKVTMVTGHGDEAGGDYEQWLKAQPGDWNMRRGEPNAIPVPGIVTPQAWRTQLPEALYPSAYIGGETVDYLQAHTVKDTNQPFFIQCSFPDPHHPFTPPGRYWDMYDPDEIALPSGFGRGDTHLDNYLHEALEQGRAQRSTQMPYAVNEREVREAIALTYGMIALIDDQVGVVMAELERLGLVEDTLVIFTSDHGDYMGDRGLMLKG</sequence>
<protein>
    <recommendedName>
        <fullName evidence="4">Sulfatase N-terminal domain-containing protein</fullName>
    </recommendedName>
</protein>
<reference evidence="5" key="1">
    <citation type="submission" date="2018-05" db="EMBL/GenBank/DDBJ databases">
        <authorList>
            <person name="Lanie J.A."/>
            <person name="Ng W.-L."/>
            <person name="Kazmierczak K.M."/>
            <person name="Andrzejewski T.M."/>
            <person name="Davidsen T.M."/>
            <person name="Wayne K.J."/>
            <person name="Tettelin H."/>
            <person name="Glass J.I."/>
            <person name="Rusch D."/>
            <person name="Podicherti R."/>
            <person name="Tsui H.-C.T."/>
            <person name="Winkler M.E."/>
        </authorList>
    </citation>
    <scope>NUCLEOTIDE SEQUENCE</scope>
</reference>
<dbReference type="PANTHER" id="PTHR45953:SF1">
    <property type="entry name" value="IDURONATE 2-SULFATASE"/>
    <property type="match status" value="1"/>
</dbReference>
<dbReference type="PANTHER" id="PTHR45953">
    <property type="entry name" value="IDURONATE 2-SULFATASE"/>
    <property type="match status" value="1"/>
</dbReference>
<dbReference type="EMBL" id="UINC01205087">
    <property type="protein sequence ID" value="SVE26102.1"/>
    <property type="molecule type" value="Genomic_DNA"/>
</dbReference>
<keyword evidence="2" id="KW-0378">Hydrolase</keyword>
<feature type="non-terminal residue" evidence="5">
    <location>
        <position position="243"/>
    </location>
</feature>
<feature type="domain" description="Sulfatase N-terminal" evidence="4">
    <location>
        <begin position="107"/>
        <end position="237"/>
    </location>
</feature>
<feature type="compositionally biased region" description="Polar residues" evidence="3">
    <location>
        <begin position="1"/>
        <end position="15"/>
    </location>
</feature>
<evidence type="ECO:0000259" key="4">
    <source>
        <dbReference type="Pfam" id="PF00884"/>
    </source>
</evidence>
<evidence type="ECO:0000256" key="2">
    <source>
        <dbReference type="ARBA" id="ARBA00022801"/>
    </source>
</evidence>
<name>A0A383C1Q5_9ZZZZ</name>
<dbReference type="Pfam" id="PF00884">
    <property type="entry name" value="Sulfatase"/>
    <property type="match status" value="1"/>
</dbReference>
<dbReference type="SUPFAM" id="SSF53649">
    <property type="entry name" value="Alkaline phosphatase-like"/>
    <property type="match status" value="1"/>
</dbReference>
<organism evidence="5">
    <name type="scientific">marine metagenome</name>
    <dbReference type="NCBI Taxonomy" id="408172"/>
    <lineage>
        <taxon>unclassified sequences</taxon>
        <taxon>metagenomes</taxon>
        <taxon>ecological metagenomes</taxon>
    </lineage>
</organism>
<dbReference type="Gene3D" id="3.40.720.10">
    <property type="entry name" value="Alkaline Phosphatase, subunit A"/>
    <property type="match status" value="1"/>
</dbReference>
<feature type="non-terminal residue" evidence="5">
    <location>
        <position position="1"/>
    </location>
</feature>
<dbReference type="GO" id="GO:0008484">
    <property type="term" value="F:sulfuric ester hydrolase activity"/>
    <property type="evidence" value="ECO:0007669"/>
    <property type="project" value="TreeGrafter"/>
</dbReference>
<keyword evidence="1" id="KW-0479">Metal-binding</keyword>
<dbReference type="AlphaFoldDB" id="A0A383C1Q5"/>
<dbReference type="GO" id="GO:0046872">
    <property type="term" value="F:metal ion binding"/>
    <property type="evidence" value="ECO:0007669"/>
    <property type="project" value="UniProtKB-KW"/>
</dbReference>
<proteinExistence type="predicted"/>
<evidence type="ECO:0000256" key="1">
    <source>
        <dbReference type="ARBA" id="ARBA00022723"/>
    </source>
</evidence>
<feature type="region of interest" description="Disordered" evidence="3">
    <location>
        <begin position="1"/>
        <end position="27"/>
    </location>
</feature>
<dbReference type="InterPro" id="IPR017850">
    <property type="entry name" value="Alkaline_phosphatase_core_sf"/>
</dbReference>
<evidence type="ECO:0000256" key="3">
    <source>
        <dbReference type="SAM" id="MobiDB-lite"/>
    </source>
</evidence>
<gene>
    <name evidence="5" type="ORF">METZ01_LOCUS478956</name>
</gene>
<dbReference type="GO" id="GO:0005737">
    <property type="term" value="C:cytoplasm"/>
    <property type="evidence" value="ECO:0007669"/>
    <property type="project" value="TreeGrafter"/>
</dbReference>
<accession>A0A383C1Q5</accession>